<dbReference type="EMBL" id="SRLO01000182">
    <property type="protein sequence ID" value="TNN68932.1"/>
    <property type="molecule type" value="Genomic_DNA"/>
</dbReference>
<name>A0A4Z2HVJ6_9TELE</name>
<dbReference type="AlphaFoldDB" id="A0A4Z2HVJ6"/>
<evidence type="ECO:0000313" key="1">
    <source>
        <dbReference type="EMBL" id="TNN68932.1"/>
    </source>
</evidence>
<proteinExistence type="predicted"/>
<keyword evidence="2" id="KW-1185">Reference proteome</keyword>
<reference evidence="1 2" key="1">
    <citation type="submission" date="2019-03" db="EMBL/GenBank/DDBJ databases">
        <title>First draft genome of Liparis tanakae, snailfish: a comprehensive survey of snailfish specific genes.</title>
        <authorList>
            <person name="Kim W."/>
            <person name="Song I."/>
            <person name="Jeong J.-H."/>
            <person name="Kim D."/>
            <person name="Kim S."/>
            <person name="Ryu S."/>
            <person name="Song J.Y."/>
            <person name="Lee S.K."/>
        </authorList>
    </citation>
    <scope>NUCLEOTIDE SEQUENCE [LARGE SCALE GENOMIC DNA]</scope>
    <source>
        <tissue evidence="1">Muscle</tissue>
    </source>
</reference>
<gene>
    <name evidence="1" type="ORF">EYF80_020793</name>
</gene>
<accession>A0A4Z2HVJ6</accession>
<sequence length="65" mass="7583">MNVRHAVLLQRIDEREGRRANRLNVRGTCRATLEQLIRPVARRWVVLYVCLRAPGGHALQLLRQI</sequence>
<protein>
    <submittedName>
        <fullName evidence="1">Uncharacterized protein</fullName>
    </submittedName>
</protein>
<evidence type="ECO:0000313" key="2">
    <source>
        <dbReference type="Proteomes" id="UP000314294"/>
    </source>
</evidence>
<dbReference type="Proteomes" id="UP000314294">
    <property type="component" value="Unassembled WGS sequence"/>
</dbReference>
<organism evidence="1 2">
    <name type="scientific">Liparis tanakae</name>
    <name type="common">Tanaka's snailfish</name>
    <dbReference type="NCBI Taxonomy" id="230148"/>
    <lineage>
        <taxon>Eukaryota</taxon>
        <taxon>Metazoa</taxon>
        <taxon>Chordata</taxon>
        <taxon>Craniata</taxon>
        <taxon>Vertebrata</taxon>
        <taxon>Euteleostomi</taxon>
        <taxon>Actinopterygii</taxon>
        <taxon>Neopterygii</taxon>
        <taxon>Teleostei</taxon>
        <taxon>Neoteleostei</taxon>
        <taxon>Acanthomorphata</taxon>
        <taxon>Eupercaria</taxon>
        <taxon>Perciformes</taxon>
        <taxon>Cottioidei</taxon>
        <taxon>Cottales</taxon>
        <taxon>Liparidae</taxon>
        <taxon>Liparis</taxon>
    </lineage>
</organism>
<comment type="caution">
    <text evidence="1">The sequence shown here is derived from an EMBL/GenBank/DDBJ whole genome shotgun (WGS) entry which is preliminary data.</text>
</comment>